<keyword evidence="4" id="KW-1185">Reference proteome</keyword>
<evidence type="ECO:0000313" key="3">
    <source>
        <dbReference type="EMBL" id="MBB3899864.1"/>
    </source>
</evidence>
<dbReference type="InterPro" id="IPR000782">
    <property type="entry name" value="FAS1_domain"/>
</dbReference>
<feature type="chain" id="PRO_5032661085" evidence="1">
    <location>
        <begin position="22"/>
        <end position="204"/>
    </location>
</feature>
<dbReference type="PROSITE" id="PS50213">
    <property type="entry name" value="FAS1"/>
    <property type="match status" value="1"/>
</dbReference>
<evidence type="ECO:0000259" key="2">
    <source>
        <dbReference type="PROSITE" id="PS50213"/>
    </source>
</evidence>
<accession>A0A840AI82</accession>
<sequence length="204" mass="21286">MLHRRLMLAALPTLVAGGAFAQTVGTTTAPAPLSTPSVQGGQVTNVVDTLASAGGFNQFLGLLQRAGVIEQLRGAGPFILLAPNDVALNRAPQSFISQLAPAQPTGQQSSGDPERLRAFANSHIVQSDLRLSAIMGRNTELRTRNGNVIVIEAQPGTAVRVLDTMQGGQGAGGLSIEGRQRNIEVAEIRATNGVVWPISLPILV</sequence>
<feature type="domain" description="FAS1" evidence="2">
    <location>
        <begin position="43"/>
        <end position="202"/>
    </location>
</feature>
<protein>
    <submittedName>
        <fullName evidence="3">Putative surface protein with fasciclin (FAS1) repeats</fullName>
    </submittedName>
</protein>
<dbReference type="Pfam" id="PF02469">
    <property type="entry name" value="Fasciclin"/>
    <property type="match status" value="1"/>
</dbReference>
<dbReference type="SUPFAM" id="SSF82153">
    <property type="entry name" value="FAS1 domain"/>
    <property type="match status" value="1"/>
</dbReference>
<dbReference type="Proteomes" id="UP000553193">
    <property type="component" value="Unassembled WGS sequence"/>
</dbReference>
<keyword evidence="1" id="KW-0732">Signal</keyword>
<name>A0A840AI82_9PROT</name>
<dbReference type="InterPro" id="IPR036378">
    <property type="entry name" value="FAS1_dom_sf"/>
</dbReference>
<dbReference type="RefSeq" id="WP_184386008.1">
    <property type="nucleotide sequence ID" value="NZ_JACIDJ010000006.1"/>
</dbReference>
<dbReference type="Gene3D" id="2.30.180.10">
    <property type="entry name" value="FAS1 domain"/>
    <property type="match status" value="1"/>
</dbReference>
<proteinExistence type="predicted"/>
<feature type="signal peptide" evidence="1">
    <location>
        <begin position="1"/>
        <end position="21"/>
    </location>
</feature>
<organism evidence="3 4">
    <name type="scientific">Roseococcus suduntuyensis</name>
    <dbReference type="NCBI Taxonomy" id="455361"/>
    <lineage>
        <taxon>Bacteria</taxon>
        <taxon>Pseudomonadati</taxon>
        <taxon>Pseudomonadota</taxon>
        <taxon>Alphaproteobacteria</taxon>
        <taxon>Acetobacterales</taxon>
        <taxon>Roseomonadaceae</taxon>
        <taxon>Roseococcus</taxon>
    </lineage>
</organism>
<reference evidence="3 4" key="1">
    <citation type="submission" date="2020-08" db="EMBL/GenBank/DDBJ databases">
        <title>Genomic Encyclopedia of Type Strains, Phase IV (KMG-IV): sequencing the most valuable type-strain genomes for metagenomic binning, comparative biology and taxonomic classification.</title>
        <authorList>
            <person name="Goeker M."/>
        </authorList>
    </citation>
    <scope>NUCLEOTIDE SEQUENCE [LARGE SCALE GENOMIC DNA]</scope>
    <source>
        <strain evidence="3 4">DSM 19979</strain>
    </source>
</reference>
<gene>
    <name evidence="3" type="ORF">GGQ83_003324</name>
</gene>
<evidence type="ECO:0000256" key="1">
    <source>
        <dbReference type="SAM" id="SignalP"/>
    </source>
</evidence>
<evidence type="ECO:0000313" key="4">
    <source>
        <dbReference type="Proteomes" id="UP000553193"/>
    </source>
</evidence>
<dbReference type="EMBL" id="JACIDJ010000006">
    <property type="protein sequence ID" value="MBB3899864.1"/>
    <property type="molecule type" value="Genomic_DNA"/>
</dbReference>
<dbReference type="AlphaFoldDB" id="A0A840AI82"/>
<comment type="caution">
    <text evidence="3">The sequence shown here is derived from an EMBL/GenBank/DDBJ whole genome shotgun (WGS) entry which is preliminary data.</text>
</comment>